<dbReference type="AlphaFoldDB" id="A0A645G1S5"/>
<protein>
    <submittedName>
        <fullName evidence="1">Uncharacterized protein</fullName>
    </submittedName>
</protein>
<evidence type="ECO:0000313" key="1">
    <source>
        <dbReference type="EMBL" id="MPN20771.1"/>
    </source>
</evidence>
<sequence length="196" mass="21991">MQRQDALLQPLIDLAYRPGELAVMVERVAFQLGHLFHLEFRQSGCVRLRPNLQDNLGQLRSTGLDLRPTPFALLADETIQRERTGQEPALVLLQLVLEGLATQFAVVPSQGQIPEGMEEPGMHLFRVLAKRRFPFRRHRLRHDMLDRVVGGPDGLLWMGVVLQPFKQVGATRCVVEVLVGQHLCRLGAARKLPVGG</sequence>
<proteinExistence type="predicted"/>
<organism evidence="1">
    <name type="scientific">bioreactor metagenome</name>
    <dbReference type="NCBI Taxonomy" id="1076179"/>
    <lineage>
        <taxon>unclassified sequences</taxon>
        <taxon>metagenomes</taxon>
        <taxon>ecological metagenomes</taxon>
    </lineage>
</organism>
<accession>A0A645G1S5</accession>
<comment type="caution">
    <text evidence="1">The sequence shown here is derived from an EMBL/GenBank/DDBJ whole genome shotgun (WGS) entry which is preliminary data.</text>
</comment>
<reference evidence="1" key="1">
    <citation type="submission" date="2019-08" db="EMBL/GenBank/DDBJ databases">
        <authorList>
            <person name="Kucharzyk K."/>
            <person name="Murdoch R.W."/>
            <person name="Higgins S."/>
            <person name="Loffler F."/>
        </authorList>
    </citation>
    <scope>NUCLEOTIDE SEQUENCE</scope>
</reference>
<dbReference type="EMBL" id="VSSQ01068609">
    <property type="protein sequence ID" value="MPN20771.1"/>
    <property type="molecule type" value="Genomic_DNA"/>
</dbReference>
<gene>
    <name evidence="1" type="ORF">SDC9_168150</name>
</gene>
<name>A0A645G1S5_9ZZZZ</name>